<dbReference type="InterPro" id="IPR006176">
    <property type="entry name" value="3-OHacyl-CoA_DH_NAD-bd"/>
</dbReference>
<dbReference type="SUPFAM" id="SSF51735">
    <property type="entry name" value="NAD(P)-binding Rossmann-fold domains"/>
    <property type="match status" value="1"/>
</dbReference>
<dbReference type="Pfam" id="PF00725">
    <property type="entry name" value="3HCDH"/>
    <property type="match status" value="1"/>
</dbReference>
<proteinExistence type="inferred from homology"/>
<evidence type="ECO:0000256" key="2">
    <source>
        <dbReference type="ARBA" id="ARBA00009463"/>
    </source>
</evidence>
<feature type="domain" description="3-hydroxyacyl-CoA dehydrogenase NAD binding" evidence="12">
    <location>
        <begin position="8"/>
        <end position="188"/>
    </location>
</feature>
<dbReference type="PANTHER" id="PTHR48075:SF1">
    <property type="entry name" value="LAMBDA-CRYSTALLIN HOMOLOG"/>
    <property type="match status" value="1"/>
</dbReference>
<dbReference type="SUPFAM" id="SSF48179">
    <property type="entry name" value="6-phosphogluconate dehydrogenase C-terminal domain-like"/>
    <property type="match status" value="1"/>
</dbReference>
<comment type="caution">
    <text evidence="13">The sequence shown here is derived from an EMBL/GenBank/DDBJ whole genome shotgun (WGS) entry which is preliminary data.</text>
</comment>
<dbReference type="PIRSF" id="PIRSF000105">
    <property type="entry name" value="HCDH"/>
    <property type="match status" value="1"/>
</dbReference>
<dbReference type="Gene3D" id="1.10.1040.10">
    <property type="entry name" value="N-(1-d-carboxylethyl)-l-norvaline Dehydrogenase, domain 2"/>
    <property type="match status" value="1"/>
</dbReference>
<evidence type="ECO:0000313" key="13">
    <source>
        <dbReference type="EMBL" id="PIE31895.1"/>
    </source>
</evidence>
<protein>
    <recommendedName>
        <fullName evidence="9">L-gulonate 3-dehydrogenase</fullName>
        <ecNumber evidence="8">1.1.1.45</ecNumber>
    </recommendedName>
    <alternativeName>
        <fullName evidence="9">L-gulonate 3-dehydrogenase</fullName>
    </alternativeName>
</protein>
<evidence type="ECO:0000313" key="14">
    <source>
        <dbReference type="Proteomes" id="UP000230821"/>
    </source>
</evidence>
<dbReference type="AlphaFoldDB" id="A0A2G6K8D3"/>
<reference evidence="13 14" key="1">
    <citation type="submission" date="2017-10" db="EMBL/GenBank/DDBJ databases">
        <title>Novel microbial diversity and functional potential in the marine mammal oral microbiome.</title>
        <authorList>
            <person name="Dudek N.K."/>
            <person name="Sun C.L."/>
            <person name="Burstein D."/>
            <person name="Kantor R.S."/>
            <person name="Aliaga Goltsman D.S."/>
            <person name="Bik E.M."/>
            <person name="Thomas B.C."/>
            <person name="Banfield J.F."/>
            <person name="Relman D.A."/>
        </authorList>
    </citation>
    <scope>NUCLEOTIDE SEQUENCE [LARGE SCALE GENOMIC DNA]</scope>
    <source>
        <strain evidence="13">DOLJORAL78_47_16</strain>
    </source>
</reference>
<evidence type="ECO:0000256" key="10">
    <source>
        <dbReference type="PIRSR" id="PIRSR000105-1"/>
    </source>
</evidence>
<dbReference type="PANTHER" id="PTHR48075">
    <property type="entry name" value="3-HYDROXYACYL-COA DEHYDROGENASE FAMILY PROTEIN"/>
    <property type="match status" value="1"/>
</dbReference>
<dbReference type="GO" id="GO:0050104">
    <property type="term" value="F:L-gulonate 3-dehydrogenase activity"/>
    <property type="evidence" value="ECO:0007669"/>
    <property type="project" value="UniProtKB-EC"/>
</dbReference>
<keyword evidence="5" id="KW-0597">Phosphoprotein</keyword>
<dbReference type="GO" id="GO:0070403">
    <property type="term" value="F:NAD+ binding"/>
    <property type="evidence" value="ECO:0007669"/>
    <property type="project" value="InterPro"/>
</dbReference>
<comment type="subcellular location">
    <subcellularLocation>
        <location evidence="1">Cytoplasm</location>
    </subcellularLocation>
</comment>
<gene>
    <name evidence="13" type="ORF">CSA56_17075</name>
</gene>
<evidence type="ECO:0000256" key="7">
    <source>
        <dbReference type="ARBA" id="ARBA00023027"/>
    </source>
</evidence>
<dbReference type="GO" id="GO:0005737">
    <property type="term" value="C:cytoplasm"/>
    <property type="evidence" value="ECO:0007669"/>
    <property type="project" value="UniProtKB-SubCell"/>
</dbReference>
<evidence type="ECO:0000256" key="9">
    <source>
        <dbReference type="ARBA" id="ARBA00042709"/>
    </source>
</evidence>
<dbReference type="GO" id="GO:0006631">
    <property type="term" value="P:fatty acid metabolic process"/>
    <property type="evidence" value="ECO:0007669"/>
    <property type="project" value="InterPro"/>
</dbReference>
<sequence length="317" mass="35196">MKSGTIQNITVAGTGMIGSDVTLLCAMFEYPVIMLGRTEESVQRGLARIRKNLTALGAADVYTQSETDRILGSIRTETSMAEAVKEADLVIEGILEDIQLKQDFFVELDRCCPPHTILASSTSGLSPNAIGARIQRQDKMLVAHFWNPPYLVPLVELVAHNEIAQEALGTAVAFLKTLGKIPVVLKKDIAGHIGNRLQHAMFREAIHLVEQGVTTPEDIDQVIMSSLGPRYSMIGPMEYMDSVGLDLQVAVQSYLFESLSDAQKPQALLMEKYKHEDYGAKTGKGFYDWSVKSLDEMVSRQNFRFIERLKALKKEMT</sequence>
<evidence type="ECO:0000256" key="4">
    <source>
        <dbReference type="ARBA" id="ARBA00022490"/>
    </source>
</evidence>
<organism evidence="13 14">
    <name type="scientific">candidate division KSB3 bacterium</name>
    <dbReference type="NCBI Taxonomy" id="2044937"/>
    <lineage>
        <taxon>Bacteria</taxon>
        <taxon>candidate division KSB3</taxon>
    </lineage>
</organism>
<evidence type="ECO:0000259" key="11">
    <source>
        <dbReference type="Pfam" id="PF00725"/>
    </source>
</evidence>
<evidence type="ECO:0000256" key="8">
    <source>
        <dbReference type="ARBA" id="ARBA00038962"/>
    </source>
</evidence>
<dbReference type="InterPro" id="IPR013328">
    <property type="entry name" value="6PGD_dom2"/>
</dbReference>
<dbReference type="Proteomes" id="UP000230821">
    <property type="component" value="Unassembled WGS sequence"/>
</dbReference>
<dbReference type="Gene3D" id="3.40.50.720">
    <property type="entry name" value="NAD(P)-binding Rossmann-like Domain"/>
    <property type="match status" value="1"/>
</dbReference>
<feature type="domain" description="3-hydroxyacyl-CoA dehydrogenase C-terminal" evidence="11">
    <location>
        <begin position="191"/>
        <end position="289"/>
    </location>
</feature>
<evidence type="ECO:0000256" key="3">
    <source>
        <dbReference type="ARBA" id="ARBA00011738"/>
    </source>
</evidence>
<keyword evidence="7" id="KW-0520">NAD</keyword>
<dbReference type="EMBL" id="PDSK01000125">
    <property type="protein sequence ID" value="PIE31895.1"/>
    <property type="molecule type" value="Genomic_DNA"/>
</dbReference>
<keyword evidence="6" id="KW-0560">Oxidoreductase</keyword>
<evidence type="ECO:0000256" key="1">
    <source>
        <dbReference type="ARBA" id="ARBA00004496"/>
    </source>
</evidence>
<dbReference type="Pfam" id="PF02737">
    <property type="entry name" value="3HCDH_N"/>
    <property type="match status" value="1"/>
</dbReference>
<keyword evidence="4" id="KW-0963">Cytoplasm</keyword>
<evidence type="ECO:0000256" key="5">
    <source>
        <dbReference type="ARBA" id="ARBA00022553"/>
    </source>
</evidence>
<accession>A0A2G6K8D3</accession>
<name>A0A2G6K8D3_9BACT</name>
<evidence type="ECO:0000256" key="6">
    <source>
        <dbReference type="ARBA" id="ARBA00023002"/>
    </source>
</evidence>
<comment type="subunit">
    <text evidence="3">Homodimer.</text>
</comment>
<comment type="similarity">
    <text evidence="2">Belongs to the 3-hydroxyacyl-CoA dehydrogenase family.</text>
</comment>
<evidence type="ECO:0000259" key="12">
    <source>
        <dbReference type="Pfam" id="PF02737"/>
    </source>
</evidence>
<dbReference type="InterPro" id="IPR036291">
    <property type="entry name" value="NAD(P)-bd_dom_sf"/>
</dbReference>
<dbReference type="InterPro" id="IPR006108">
    <property type="entry name" value="3HC_DH_C"/>
</dbReference>
<dbReference type="InterPro" id="IPR008927">
    <property type="entry name" value="6-PGluconate_DH-like_C_sf"/>
</dbReference>
<feature type="site" description="Important for catalytic activity" evidence="10">
    <location>
        <position position="144"/>
    </location>
</feature>
<dbReference type="InterPro" id="IPR022694">
    <property type="entry name" value="3-OHacyl-CoA_DH"/>
</dbReference>
<dbReference type="EC" id="1.1.1.45" evidence="8"/>